<dbReference type="Proteomes" id="UP000244855">
    <property type="component" value="Unassembled WGS sequence"/>
</dbReference>
<dbReference type="GO" id="GO:0004721">
    <property type="term" value="F:phosphoprotein phosphatase activity"/>
    <property type="evidence" value="ECO:0007669"/>
    <property type="project" value="InterPro"/>
</dbReference>
<dbReference type="InterPro" id="IPR016130">
    <property type="entry name" value="Tyr_Pase_AS"/>
</dbReference>
<dbReference type="PANTHER" id="PTHR31126">
    <property type="entry name" value="TYROSINE-PROTEIN PHOSPHATASE"/>
    <property type="match status" value="1"/>
</dbReference>
<reference evidence="3 4" key="1">
    <citation type="journal article" date="2018" name="Sci. Rep.">
        <title>Comparative genomics provides insights into the lifestyle and reveals functional heterogeneity of dark septate endophytic fungi.</title>
        <authorList>
            <person name="Knapp D.G."/>
            <person name="Nemeth J.B."/>
            <person name="Barry K."/>
            <person name="Hainaut M."/>
            <person name="Henrissat B."/>
            <person name="Johnson J."/>
            <person name="Kuo A."/>
            <person name="Lim J.H.P."/>
            <person name="Lipzen A."/>
            <person name="Nolan M."/>
            <person name="Ohm R.A."/>
            <person name="Tamas L."/>
            <person name="Grigoriev I.V."/>
            <person name="Spatafora J.W."/>
            <person name="Nagy L.G."/>
            <person name="Kovacs G.M."/>
        </authorList>
    </citation>
    <scope>NUCLEOTIDE SEQUENCE [LARGE SCALE GENOMIC DNA]</scope>
    <source>
        <strain evidence="3 4">DSE2036</strain>
    </source>
</reference>
<evidence type="ECO:0000259" key="2">
    <source>
        <dbReference type="PROSITE" id="PS50056"/>
    </source>
</evidence>
<feature type="region of interest" description="Disordered" evidence="1">
    <location>
        <begin position="1"/>
        <end position="26"/>
    </location>
</feature>
<evidence type="ECO:0000256" key="1">
    <source>
        <dbReference type="SAM" id="MobiDB-lite"/>
    </source>
</evidence>
<dbReference type="AlphaFoldDB" id="A0A2V1E495"/>
<dbReference type="STRING" id="97972.A0A2V1E495"/>
<proteinExistence type="predicted"/>
<dbReference type="InterPro" id="IPR000387">
    <property type="entry name" value="Tyr_Pase_dom"/>
</dbReference>
<name>A0A2V1E495_9PLEO</name>
<sequence length="350" mass="38380">MSTTVPPPPPQLPQGNSTTKPDLPSPPFFNIPNINNLRDAALHSGGLVTESGARVRTGVLFRSADVTFLDREGWLAARGLGVAHVFDLRSKPEVDKGWKGITGEAADAKDEEIRKDREEAMKAAGVERSWVPVFEQTDYSPERLAERYMHYVDESSQGFVKAYHDILVHAGPAYRTILEYLSSLPPPNSSSQPSSNSVGALIHCTAGKDRTGIFYGVLLSFLGVSDELVAEEYSLTDVGLAHLREDVVDRLLSGPGFDVYMRKLMGDDDDKSVGEEGKEFPPEIREKGRQAALRMMGAKKESMLGGLEMVRREWGSAEGYLRKVCGLEEKELEALRRALLVDGSGQQASS</sequence>
<evidence type="ECO:0000313" key="3">
    <source>
        <dbReference type="EMBL" id="PVI05367.1"/>
    </source>
</evidence>
<dbReference type="EMBL" id="KZ805314">
    <property type="protein sequence ID" value="PVI05367.1"/>
    <property type="molecule type" value="Genomic_DNA"/>
</dbReference>
<dbReference type="Gene3D" id="3.90.190.10">
    <property type="entry name" value="Protein tyrosine phosphatase superfamily"/>
    <property type="match status" value="1"/>
</dbReference>
<dbReference type="PROSITE" id="PS00383">
    <property type="entry name" value="TYR_PHOSPHATASE_1"/>
    <property type="match status" value="1"/>
</dbReference>
<dbReference type="PROSITE" id="PS50056">
    <property type="entry name" value="TYR_PHOSPHATASE_2"/>
    <property type="match status" value="1"/>
</dbReference>
<evidence type="ECO:0000313" key="4">
    <source>
        <dbReference type="Proteomes" id="UP000244855"/>
    </source>
</evidence>
<keyword evidence="4" id="KW-1185">Reference proteome</keyword>
<feature type="compositionally biased region" description="Pro residues" evidence="1">
    <location>
        <begin position="1"/>
        <end position="12"/>
    </location>
</feature>
<organism evidence="3 4">
    <name type="scientific">Periconia macrospinosa</name>
    <dbReference type="NCBI Taxonomy" id="97972"/>
    <lineage>
        <taxon>Eukaryota</taxon>
        <taxon>Fungi</taxon>
        <taxon>Dikarya</taxon>
        <taxon>Ascomycota</taxon>
        <taxon>Pezizomycotina</taxon>
        <taxon>Dothideomycetes</taxon>
        <taxon>Pleosporomycetidae</taxon>
        <taxon>Pleosporales</taxon>
        <taxon>Massarineae</taxon>
        <taxon>Periconiaceae</taxon>
        <taxon>Periconia</taxon>
    </lineage>
</organism>
<dbReference type="PANTHER" id="PTHR31126:SF1">
    <property type="entry name" value="TYROSINE SPECIFIC PROTEIN PHOSPHATASES DOMAIN-CONTAINING PROTEIN"/>
    <property type="match status" value="1"/>
</dbReference>
<dbReference type="InterPro" id="IPR029021">
    <property type="entry name" value="Prot-tyrosine_phosphatase-like"/>
</dbReference>
<protein>
    <recommendedName>
        <fullName evidence="2">Tyrosine specific protein phosphatases domain-containing protein</fullName>
    </recommendedName>
</protein>
<accession>A0A2V1E495</accession>
<dbReference type="SUPFAM" id="SSF52799">
    <property type="entry name" value="(Phosphotyrosine protein) phosphatases II"/>
    <property type="match status" value="1"/>
</dbReference>
<dbReference type="InterPro" id="IPR026893">
    <property type="entry name" value="Tyr/Ser_Pase_IphP-type"/>
</dbReference>
<gene>
    <name evidence="3" type="ORF">DM02DRAFT_98178</name>
</gene>
<dbReference type="Pfam" id="PF13350">
    <property type="entry name" value="Y_phosphatase3"/>
    <property type="match status" value="1"/>
</dbReference>
<feature type="domain" description="Tyrosine specific protein phosphatases" evidence="2">
    <location>
        <begin position="175"/>
        <end position="219"/>
    </location>
</feature>
<dbReference type="OrthoDB" id="449382at2759"/>